<name>A0A0E0UVZ1_LISMM</name>
<dbReference type="Proteomes" id="UP000000486">
    <property type="component" value="Chromosome"/>
</dbReference>
<dbReference type="PATRIC" id="fig|1030009.3.peg.1134"/>
<evidence type="ECO:0000313" key="2">
    <source>
        <dbReference type="Proteomes" id="UP000000486"/>
    </source>
</evidence>
<organism evidence="1 2">
    <name type="scientific">Listeria monocytogenes serotype 4a (strain M7)</name>
    <dbReference type="NCBI Taxonomy" id="1030009"/>
    <lineage>
        <taxon>Bacteria</taxon>
        <taxon>Bacillati</taxon>
        <taxon>Bacillota</taxon>
        <taxon>Bacilli</taxon>
        <taxon>Bacillales</taxon>
        <taxon>Listeriaceae</taxon>
        <taxon>Listeria</taxon>
    </lineage>
</organism>
<sequence length="79" mass="9144">MQEVTIKLNEELKTINVSLVFASKNPQTNQTNVNLSYSEKDEQKWLQLFCVEEEIETLIPGIREGKITDLSQYVIQEVD</sequence>
<proteinExistence type="predicted"/>
<dbReference type="HOGENOM" id="CLU_2601801_0_0_9"/>
<reference evidence="1 2" key="1">
    <citation type="journal article" date="2011" name="J. Bacteriol.">
        <title>Genome sequence of the nonpathogenic Listeria monocytogenes serovar 4a strain M7.</title>
        <authorList>
            <person name="Chen J."/>
            <person name="Xia Y."/>
            <person name="Cheng C."/>
            <person name="Fang C."/>
            <person name="Shan Y."/>
            <person name="Jin G."/>
            <person name="Fang W."/>
        </authorList>
    </citation>
    <scope>NUCLEOTIDE SEQUENCE [LARGE SCALE GENOMIC DNA]</scope>
    <source>
        <strain evidence="1 2">M7</strain>
    </source>
</reference>
<dbReference type="AlphaFoldDB" id="A0A0E0UVZ1"/>
<protein>
    <recommendedName>
        <fullName evidence="3">Lmo1139 protein</fullName>
    </recommendedName>
</protein>
<dbReference type="RefSeq" id="WP_003730498.1">
    <property type="nucleotide sequence ID" value="NC_017537.1"/>
</dbReference>
<evidence type="ECO:0008006" key="3">
    <source>
        <dbReference type="Google" id="ProtNLM"/>
    </source>
</evidence>
<evidence type="ECO:0000313" key="1">
    <source>
        <dbReference type="EMBL" id="AEH92150.1"/>
    </source>
</evidence>
<gene>
    <name evidence="1" type="ordered locus">LMM7_1145</name>
</gene>
<accession>A0A0E0UVZ1</accession>
<dbReference type="EMBL" id="CP002816">
    <property type="protein sequence ID" value="AEH92150.1"/>
    <property type="molecule type" value="Genomic_DNA"/>
</dbReference>
<dbReference type="KEGG" id="lmq:LMM7_1145"/>